<dbReference type="Proteomes" id="UP000054516">
    <property type="component" value="Unassembled WGS sequence"/>
</dbReference>
<evidence type="ECO:0000313" key="2">
    <source>
        <dbReference type="Proteomes" id="UP000054516"/>
    </source>
</evidence>
<dbReference type="AlphaFoldDB" id="A0A1S8ABF3"/>
<dbReference type="EMBL" id="DF977585">
    <property type="protein sequence ID" value="GAW27428.1"/>
    <property type="molecule type" value="Genomic_DNA"/>
</dbReference>
<keyword evidence="2" id="KW-1185">Reference proteome</keyword>
<protein>
    <submittedName>
        <fullName evidence="1">Uncharacterized protein</fullName>
    </submittedName>
</protein>
<accession>A0A1S8ABF3</accession>
<evidence type="ECO:0000313" key="1">
    <source>
        <dbReference type="EMBL" id="GAW27428.1"/>
    </source>
</evidence>
<reference evidence="1" key="1">
    <citation type="submission" date="2016-03" db="EMBL/GenBank/DDBJ databases">
        <title>Draft genome sequence of Rosellinia necatrix.</title>
        <authorList>
            <person name="Kanematsu S."/>
        </authorList>
    </citation>
    <scope>NUCLEOTIDE SEQUENCE [LARGE SCALE GENOMIC DNA]</scope>
    <source>
        <strain evidence="1">W97</strain>
    </source>
</reference>
<organism evidence="1">
    <name type="scientific">Rosellinia necatrix</name>
    <name type="common">White root-rot fungus</name>
    <dbReference type="NCBI Taxonomy" id="77044"/>
    <lineage>
        <taxon>Eukaryota</taxon>
        <taxon>Fungi</taxon>
        <taxon>Dikarya</taxon>
        <taxon>Ascomycota</taxon>
        <taxon>Pezizomycotina</taxon>
        <taxon>Sordariomycetes</taxon>
        <taxon>Xylariomycetidae</taxon>
        <taxon>Xylariales</taxon>
        <taxon>Xylariaceae</taxon>
        <taxon>Rosellinia</taxon>
    </lineage>
</organism>
<gene>
    <name evidence="1" type="ORF">SAMD00023353_14000050</name>
</gene>
<name>A0A1S8ABF3_ROSNE</name>
<sequence>MVSGDGSGILLYCAKGPQWNNRGFRVNLLGLRHERSFRGSTLCLGTSADPWE</sequence>
<proteinExistence type="predicted"/>